<dbReference type="EC" id="2.7.13.3" evidence="3"/>
<dbReference type="Gene3D" id="3.30.450.20">
    <property type="entry name" value="PAS domain"/>
    <property type="match status" value="2"/>
</dbReference>
<feature type="domain" description="Histidine kinase" evidence="9">
    <location>
        <begin position="431"/>
        <end position="651"/>
    </location>
</feature>
<dbReference type="InterPro" id="IPR003661">
    <property type="entry name" value="HisK_dim/P_dom"/>
</dbReference>
<feature type="modified residue" description="4-aspartylphosphate" evidence="8">
    <location>
        <position position="725"/>
    </location>
</feature>
<sequence length="1075" mass="115875">MELEGLYHAVVEHSTDGIWVFDLEGRTVHGNAAIAAMFGVGQEDFCPTVFDALDEVGRGQFREHLLELRAGRRTPGDVEVHFVRPDGTTFWGLVSETLLPATDDHGPLAMHQIADYDERRRTRDALAESRRQLAEGQAIARIGTWEWDLDADQIRGSDGLMSLFRLDDDYFPTAYAAVLDDVHPDDRSTVEQAVDDALDNGDDFVFEARFDVDGEWLWTRGRGVVHRGPDGRPRTVTGTFQDITETKLAEIALEDQVVQNQLLQAIASAANEARTLHDVLAQARLLVLLHDDWSRARAFVPTYDERGDGRAVDVQPLYVSDDDRADDDATPEATAVELDLARRCLAELTALWDDARLTIGFPVLFEDEVYAVITITSAPPLFRHEMISTMADQVALQLARVVEREHAERALADARDAAMEASRQKSEFLATMSHEIRTPLNGVIGLTDLLLRTRLDPRQQQLASGVQVASRSLLGLINGILDFSKIEAGKLQLEQVDFQVRPVFDQVLSVLGESAREKGLDLVAACDATVPDIVCGDPVRFAQVLLNLTANAVKFTETGEVVVRASADRTGDLVRVAVSVADTGIGIESEAMHELFEVFTQADTSTTRVHGGTGLGLAISRELVCALGGEIGVESVPGCGSVFTFTALFEPPVGAVRDAEEEHARHHLVGRRMLVVGAEHHHELLAPQLGRWGLQTDSATTVGQAVARLLDAAALGTPYDVVLMDFALPGNDGNGLTLARELRGLAGYDDVTLLLLSPTGDLDDDFLRQVGITECLVKPLAVGALRNALLTHVAEVGPHSTSVSPVVGLPSERRRILVVEDNAVNQMVAVGLLESMGYEADTADDGVLALEALAAADYDLVLMDVQMPRLDGYATTREIRARDGAGARIPVVAMTAAAVEGERERCLAAGMDDFLTKPVDPEALTAVLATRLGRGRSLPARRMGTAPAPAPAVEGLDLERLDMLRDMGDGDTSYLDRAIGRFVAGSPELLDAIRSAVADADVAALQQAAHRLAGSAGNLGVVAVATAARELEHLADAGSARPADGAVERLAATLERGRAAVLAYRESYRPDGLLA</sequence>
<dbReference type="SMART" id="SM00091">
    <property type="entry name" value="PAS"/>
    <property type="match status" value="2"/>
</dbReference>
<reference evidence="15" key="1">
    <citation type="journal article" date="2019" name="Int. J. Syst. Evol. Microbiol.">
        <title>The Global Catalogue of Microorganisms (GCM) 10K type strain sequencing project: providing services to taxonomists for standard genome sequencing and annotation.</title>
        <authorList>
            <consortium name="The Broad Institute Genomics Platform"/>
            <consortium name="The Broad Institute Genome Sequencing Center for Infectious Disease"/>
            <person name="Wu L."/>
            <person name="Ma J."/>
        </authorList>
    </citation>
    <scope>NUCLEOTIDE SEQUENCE [LARGE SCALE GENOMIC DNA]</scope>
    <source>
        <strain evidence="15">DFY41</strain>
    </source>
</reference>
<dbReference type="CDD" id="cd00082">
    <property type="entry name" value="HisKA"/>
    <property type="match status" value="1"/>
</dbReference>
<dbReference type="SMART" id="SM00448">
    <property type="entry name" value="REC"/>
    <property type="match status" value="2"/>
</dbReference>
<feature type="domain" description="Response regulatory" evidence="10">
    <location>
        <begin position="671"/>
        <end position="793"/>
    </location>
</feature>
<dbReference type="CDD" id="cd00156">
    <property type="entry name" value="REC"/>
    <property type="match status" value="1"/>
</dbReference>
<feature type="modified residue" description="Phosphohistidine" evidence="7">
    <location>
        <position position="1010"/>
    </location>
</feature>
<dbReference type="InterPro" id="IPR001610">
    <property type="entry name" value="PAC"/>
</dbReference>
<feature type="modified residue" description="4-aspartylphosphate" evidence="8">
    <location>
        <position position="864"/>
    </location>
</feature>
<dbReference type="InterPro" id="IPR005467">
    <property type="entry name" value="His_kinase_dom"/>
</dbReference>
<dbReference type="PROSITE" id="PS50109">
    <property type="entry name" value="HIS_KIN"/>
    <property type="match status" value="1"/>
</dbReference>
<dbReference type="RefSeq" id="WP_378591820.1">
    <property type="nucleotide sequence ID" value="NZ_JBHSKD010000021.1"/>
</dbReference>
<dbReference type="InterPro" id="IPR003594">
    <property type="entry name" value="HATPase_dom"/>
</dbReference>
<feature type="domain" description="PAC" evidence="12">
    <location>
        <begin position="200"/>
        <end position="255"/>
    </location>
</feature>
<proteinExistence type="predicted"/>
<dbReference type="Gene3D" id="1.10.287.130">
    <property type="match status" value="1"/>
</dbReference>
<dbReference type="SUPFAM" id="SSF55785">
    <property type="entry name" value="PYP-like sensor domain (PAS domain)"/>
    <property type="match status" value="2"/>
</dbReference>
<dbReference type="Pfam" id="PF00989">
    <property type="entry name" value="PAS"/>
    <property type="match status" value="1"/>
</dbReference>
<feature type="domain" description="Response regulatory" evidence="10">
    <location>
        <begin position="815"/>
        <end position="932"/>
    </location>
</feature>
<comment type="subcellular location">
    <subcellularLocation>
        <location evidence="2">Cell membrane</location>
    </subcellularLocation>
</comment>
<dbReference type="NCBIfam" id="TIGR00229">
    <property type="entry name" value="sensory_box"/>
    <property type="match status" value="2"/>
</dbReference>
<dbReference type="PANTHER" id="PTHR45339:SF5">
    <property type="entry name" value="HISTIDINE KINASE"/>
    <property type="match status" value="1"/>
</dbReference>
<dbReference type="SMART" id="SM00388">
    <property type="entry name" value="HisKA"/>
    <property type="match status" value="1"/>
</dbReference>
<comment type="caution">
    <text evidence="14">The sequence shown here is derived from an EMBL/GenBank/DDBJ whole genome shotgun (WGS) entry which is preliminary data.</text>
</comment>
<dbReference type="Gene3D" id="3.40.50.2300">
    <property type="match status" value="2"/>
</dbReference>
<evidence type="ECO:0000259" key="9">
    <source>
        <dbReference type="PROSITE" id="PS50109"/>
    </source>
</evidence>
<protein>
    <recommendedName>
        <fullName evidence="3">histidine kinase</fullName>
        <ecNumber evidence="3">2.7.13.3</ecNumber>
    </recommendedName>
</protein>
<evidence type="ECO:0000259" key="12">
    <source>
        <dbReference type="PROSITE" id="PS50113"/>
    </source>
</evidence>
<dbReference type="Gene3D" id="1.20.120.160">
    <property type="entry name" value="HPT domain"/>
    <property type="match status" value="1"/>
</dbReference>
<dbReference type="InterPro" id="IPR036097">
    <property type="entry name" value="HisK_dim/P_sf"/>
</dbReference>
<dbReference type="EMBL" id="JBHSKD010000021">
    <property type="protein sequence ID" value="MFC5178229.1"/>
    <property type="molecule type" value="Genomic_DNA"/>
</dbReference>
<dbReference type="SUPFAM" id="SSF55874">
    <property type="entry name" value="ATPase domain of HSP90 chaperone/DNA topoisomerase II/histidine kinase"/>
    <property type="match status" value="1"/>
</dbReference>
<feature type="domain" description="PAC" evidence="12">
    <location>
        <begin position="76"/>
        <end position="128"/>
    </location>
</feature>
<dbReference type="InterPro" id="IPR013767">
    <property type="entry name" value="PAS_fold"/>
</dbReference>
<dbReference type="Pfam" id="PF02518">
    <property type="entry name" value="HATPase_c"/>
    <property type="match status" value="1"/>
</dbReference>
<dbReference type="Gene3D" id="3.30.565.10">
    <property type="entry name" value="Histidine kinase-like ATPase, C-terminal domain"/>
    <property type="match status" value="1"/>
</dbReference>
<dbReference type="Pfam" id="PF00072">
    <property type="entry name" value="Response_reg"/>
    <property type="match status" value="1"/>
</dbReference>
<dbReference type="InterPro" id="IPR000014">
    <property type="entry name" value="PAS"/>
</dbReference>
<feature type="domain" description="PAS" evidence="11">
    <location>
        <begin position="3"/>
        <end position="45"/>
    </location>
</feature>
<feature type="domain" description="HPt" evidence="13">
    <location>
        <begin position="971"/>
        <end position="1064"/>
    </location>
</feature>
<dbReference type="InterPro" id="IPR036641">
    <property type="entry name" value="HPT_dom_sf"/>
</dbReference>
<dbReference type="CDD" id="cd17546">
    <property type="entry name" value="REC_hyHK_CKI1_RcsC-like"/>
    <property type="match status" value="1"/>
</dbReference>
<dbReference type="InterPro" id="IPR004358">
    <property type="entry name" value="Sig_transdc_His_kin-like_C"/>
</dbReference>
<evidence type="ECO:0000259" key="10">
    <source>
        <dbReference type="PROSITE" id="PS50110"/>
    </source>
</evidence>
<keyword evidence="5" id="KW-0808">Transferase</keyword>
<dbReference type="InterPro" id="IPR008207">
    <property type="entry name" value="Sig_transdc_His_kin_Hpt_dom"/>
</dbReference>
<dbReference type="SUPFAM" id="SSF52172">
    <property type="entry name" value="CheY-like"/>
    <property type="match status" value="2"/>
</dbReference>
<dbReference type="PROSITE" id="PS50110">
    <property type="entry name" value="RESPONSE_REGULATORY"/>
    <property type="match status" value="2"/>
</dbReference>
<keyword evidence="4 8" id="KW-0597">Phosphoprotein</keyword>
<name>A0ABW0BLK3_9ACTN</name>
<evidence type="ECO:0000256" key="6">
    <source>
        <dbReference type="ARBA" id="ARBA00023012"/>
    </source>
</evidence>
<dbReference type="Pfam" id="PF01627">
    <property type="entry name" value="Hpt"/>
    <property type="match status" value="1"/>
</dbReference>
<evidence type="ECO:0000259" key="11">
    <source>
        <dbReference type="PROSITE" id="PS50112"/>
    </source>
</evidence>
<keyword evidence="5" id="KW-0418">Kinase</keyword>
<dbReference type="InterPro" id="IPR035965">
    <property type="entry name" value="PAS-like_dom_sf"/>
</dbReference>
<evidence type="ECO:0000256" key="5">
    <source>
        <dbReference type="ARBA" id="ARBA00022777"/>
    </source>
</evidence>
<dbReference type="SMART" id="SM00086">
    <property type="entry name" value="PAC"/>
    <property type="match status" value="2"/>
</dbReference>
<evidence type="ECO:0000256" key="4">
    <source>
        <dbReference type="ARBA" id="ARBA00022553"/>
    </source>
</evidence>
<comment type="catalytic activity">
    <reaction evidence="1">
        <text>ATP + protein L-histidine = ADP + protein N-phospho-L-histidine.</text>
        <dbReference type="EC" id="2.7.13.3"/>
    </reaction>
</comment>
<dbReference type="CDD" id="cd16922">
    <property type="entry name" value="HATPase_EvgS-ArcB-TorS-like"/>
    <property type="match status" value="1"/>
</dbReference>
<dbReference type="PROSITE" id="PS50113">
    <property type="entry name" value="PAC"/>
    <property type="match status" value="2"/>
</dbReference>
<evidence type="ECO:0000259" key="13">
    <source>
        <dbReference type="PROSITE" id="PS50894"/>
    </source>
</evidence>
<evidence type="ECO:0000313" key="15">
    <source>
        <dbReference type="Proteomes" id="UP001596087"/>
    </source>
</evidence>
<dbReference type="SUPFAM" id="SSF47226">
    <property type="entry name" value="Histidine-containing phosphotransfer domain, HPT domain"/>
    <property type="match status" value="1"/>
</dbReference>
<dbReference type="Gene3D" id="2.10.70.100">
    <property type="match status" value="1"/>
</dbReference>
<dbReference type="PROSITE" id="PS50112">
    <property type="entry name" value="PAS"/>
    <property type="match status" value="1"/>
</dbReference>
<evidence type="ECO:0000256" key="3">
    <source>
        <dbReference type="ARBA" id="ARBA00012438"/>
    </source>
</evidence>
<dbReference type="PRINTS" id="PR00344">
    <property type="entry name" value="BCTRLSENSOR"/>
</dbReference>
<dbReference type="InterPro" id="IPR001789">
    <property type="entry name" value="Sig_transdc_resp-reg_receiver"/>
</dbReference>
<organism evidence="14 15">
    <name type="scientific">Nocardioides taihuensis</name>
    <dbReference type="NCBI Taxonomy" id="1835606"/>
    <lineage>
        <taxon>Bacteria</taxon>
        <taxon>Bacillati</taxon>
        <taxon>Actinomycetota</taxon>
        <taxon>Actinomycetes</taxon>
        <taxon>Propionibacteriales</taxon>
        <taxon>Nocardioidaceae</taxon>
        <taxon>Nocardioides</taxon>
    </lineage>
</organism>
<evidence type="ECO:0000256" key="8">
    <source>
        <dbReference type="PROSITE-ProRule" id="PRU00169"/>
    </source>
</evidence>
<dbReference type="Pfam" id="PF08447">
    <property type="entry name" value="PAS_3"/>
    <property type="match status" value="1"/>
</dbReference>
<dbReference type="InterPro" id="IPR000700">
    <property type="entry name" value="PAS-assoc_C"/>
</dbReference>
<dbReference type="PANTHER" id="PTHR45339">
    <property type="entry name" value="HYBRID SIGNAL TRANSDUCTION HISTIDINE KINASE J"/>
    <property type="match status" value="1"/>
</dbReference>
<dbReference type="Proteomes" id="UP001596087">
    <property type="component" value="Unassembled WGS sequence"/>
</dbReference>
<dbReference type="InterPro" id="IPR036890">
    <property type="entry name" value="HATPase_C_sf"/>
</dbReference>
<evidence type="ECO:0000313" key="14">
    <source>
        <dbReference type="EMBL" id="MFC5178229.1"/>
    </source>
</evidence>
<dbReference type="InterPro" id="IPR011006">
    <property type="entry name" value="CheY-like_superfamily"/>
</dbReference>
<dbReference type="CDD" id="cd00088">
    <property type="entry name" value="HPT"/>
    <property type="match status" value="1"/>
</dbReference>
<dbReference type="Pfam" id="PF00512">
    <property type="entry name" value="HisKA"/>
    <property type="match status" value="1"/>
</dbReference>
<dbReference type="CDD" id="cd00130">
    <property type="entry name" value="PAS"/>
    <property type="match status" value="2"/>
</dbReference>
<dbReference type="SMART" id="SM00073">
    <property type="entry name" value="HPT"/>
    <property type="match status" value="1"/>
</dbReference>
<dbReference type="PROSITE" id="PS50894">
    <property type="entry name" value="HPT"/>
    <property type="match status" value="1"/>
</dbReference>
<keyword evidence="6" id="KW-0902">Two-component regulatory system</keyword>
<evidence type="ECO:0000256" key="1">
    <source>
        <dbReference type="ARBA" id="ARBA00000085"/>
    </source>
</evidence>
<gene>
    <name evidence="14" type="ORF">ACFPGP_16240</name>
</gene>
<accession>A0ABW0BLK3</accession>
<dbReference type="InterPro" id="IPR013655">
    <property type="entry name" value="PAS_fold_3"/>
</dbReference>
<dbReference type="SUPFAM" id="SSF47384">
    <property type="entry name" value="Homodimeric domain of signal transducing histidine kinase"/>
    <property type="match status" value="1"/>
</dbReference>
<dbReference type="SMART" id="SM00387">
    <property type="entry name" value="HATPase_c"/>
    <property type="match status" value="1"/>
</dbReference>
<evidence type="ECO:0000256" key="2">
    <source>
        <dbReference type="ARBA" id="ARBA00004236"/>
    </source>
</evidence>
<keyword evidence="15" id="KW-1185">Reference proteome</keyword>
<evidence type="ECO:0000256" key="7">
    <source>
        <dbReference type="PROSITE-ProRule" id="PRU00110"/>
    </source>
</evidence>